<protein>
    <submittedName>
        <fullName evidence="1">Helix-turn-helix domain-containing protein</fullName>
    </submittedName>
</protein>
<keyword evidence="2" id="KW-1185">Reference proteome</keyword>
<dbReference type="STRING" id="1770053.SAMN05216551_105304"/>
<reference evidence="2" key="1">
    <citation type="submission" date="2016-09" db="EMBL/GenBank/DDBJ databases">
        <authorList>
            <person name="Varghese N."/>
            <person name="Submissions S."/>
        </authorList>
    </citation>
    <scope>NUCLEOTIDE SEQUENCE [LARGE SCALE GENOMIC DNA]</scope>
    <source>
        <strain evidence="2">JS23</strain>
    </source>
</reference>
<dbReference type="RefSeq" id="WP_091907963.1">
    <property type="nucleotide sequence ID" value="NZ_FNLO01000005.1"/>
</dbReference>
<accession>A0A1H2PPK6</accession>
<organism evidence="1 2">
    <name type="scientific">Chitinasiproducens palmae</name>
    <dbReference type="NCBI Taxonomy" id="1770053"/>
    <lineage>
        <taxon>Bacteria</taxon>
        <taxon>Pseudomonadati</taxon>
        <taxon>Pseudomonadota</taxon>
        <taxon>Betaproteobacteria</taxon>
        <taxon>Burkholderiales</taxon>
        <taxon>Burkholderiaceae</taxon>
        <taxon>Chitinasiproducens</taxon>
    </lineage>
</organism>
<dbReference type="EMBL" id="FNLO01000005">
    <property type="protein sequence ID" value="SDV48692.1"/>
    <property type="molecule type" value="Genomic_DNA"/>
</dbReference>
<sequence length="366" mass="40866">MTTHDIPLSRFADAVAISDLPALARLVVLAIRKYANRWEDSCFPSEQQLCADTGLCDKTVRKYLAHAVRAGWITRQRKRNYRQQWAQTFYYLHIPAVVAARLMGVARARAAKRVQEVRVDHAVFSTLADGSHSLALPPEHEGCEAASVSECCQSATVTFAAESGKFDDDAVGQFVEDSHRNELPTNTPRIRETKNPSLLEPINVNEGKGGERERLDVDGTNALAEAMTRYMVTHRPEAPEPSVQRWAWELARGLTEERTPQRAAVLFRWAINDRFWRNIVLSPRKLFQHWDNIRLRRLAYLETKAKPGSATSQSSAAAGGSPVVDDRVCAHVGQDGVRCGCRATVVIGAGAKRRGYCSTHSRLYED</sequence>
<proteinExistence type="predicted"/>
<evidence type="ECO:0000313" key="1">
    <source>
        <dbReference type="EMBL" id="SDV48692.1"/>
    </source>
</evidence>
<name>A0A1H2PPK6_9BURK</name>
<dbReference type="InterPro" id="IPR036388">
    <property type="entry name" value="WH-like_DNA-bd_sf"/>
</dbReference>
<dbReference type="Pfam" id="PF13730">
    <property type="entry name" value="HTH_36"/>
    <property type="match status" value="1"/>
</dbReference>
<dbReference type="AlphaFoldDB" id="A0A1H2PPK6"/>
<evidence type="ECO:0000313" key="2">
    <source>
        <dbReference type="Proteomes" id="UP000243719"/>
    </source>
</evidence>
<dbReference type="OrthoDB" id="9081751at2"/>
<dbReference type="Gene3D" id="1.10.10.10">
    <property type="entry name" value="Winged helix-like DNA-binding domain superfamily/Winged helix DNA-binding domain"/>
    <property type="match status" value="1"/>
</dbReference>
<dbReference type="Proteomes" id="UP000243719">
    <property type="component" value="Unassembled WGS sequence"/>
</dbReference>
<gene>
    <name evidence="1" type="ORF">SAMN05216551_105304</name>
</gene>